<gene>
    <name evidence="3" type="ORF">MIND_00721000</name>
</gene>
<dbReference type="EMBL" id="JACAZF010000006">
    <property type="protein sequence ID" value="KAF7301555.1"/>
    <property type="molecule type" value="Genomic_DNA"/>
</dbReference>
<name>A0A8H6SPE8_9AGAR</name>
<dbReference type="GeneID" id="59346427"/>
<keyword evidence="3" id="KW-0689">Ribosomal protein</keyword>
<feature type="domain" description="RRN6 K-rich C-terminal" evidence="2">
    <location>
        <begin position="698"/>
        <end position="813"/>
    </location>
</feature>
<feature type="compositionally biased region" description="Basic residues" evidence="1">
    <location>
        <begin position="801"/>
        <end position="813"/>
    </location>
</feature>
<dbReference type="PANTHER" id="PTHR28221:SF2">
    <property type="entry name" value="RNA POLYMERASE I-SPECIFIC TRANSCRIPTION INITIATION FACTOR RRN6"/>
    <property type="match status" value="1"/>
</dbReference>
<comment type="caution">
    <text evidence="3">The sequence shown here is derived from an EMBL/GenBank/DDBJ whole genome shotgun (WGS) entry which is preliminary data.</text>
</comment>
<dbReference type="Proteomes" id="UP000636479">
    <property type="component" value="Unassembled WGS sequence"/>
</dbReference>
<dbReference type="InterPro" id="IPR019350">
    <property type="entry name" value="RNA_pol_I-sp_TIF_RRN6-like"/>
</dbReference>
<sequence length="813" mass="91164">MDSSSWPAFSREGQDKIFHPVIEHGAVTATTLVNDNGRLVWSNLLNSDLKRALRAGPPTLVYPATRLPPVSEHQIGIRQQAEQGANFLRMELPDVDVAADLIRGKLTEAAKLQQEWDIFDPLVGNQLDCVHGQNLAVLAFPTGELGRDLNLSPLTRQTGKWEFKPFAQATQSYDTPILQISAIRTAESKLEPYIAVRTFGGTSLLEIGVDNGQLSTMESDTIRSSSTGEKPVVDVQLYSPSHVHLVNSSGIVYQWDPSFGSTTSEIFTSDQIKSDIWRLGLTNDPDVFLLMSKSNLTMVDSRTFQVAQTVYDTSSNEVLTAMETHFSDVFRICTSNQALWIDRRYTKRPLVAFKHGRAFDRSMELNTVLMDDGPLTILSSRKHGLLTVYDVDVSGNTIREVHAPYALTASAGGYQKGHFFLGDSTTATYFRLSDTGSIQAFNLSFDVPTNVSYTWSEDVTRLHLDSAYLKDEFSDPAPPAEETMLDMRQVYKRFLREPQETRSEEEIAESFYDLVERASSFWQEMNEPVDHILTSYDILFRSGEEPNQSSRADFLAESVLKTKRGFRSFSQGRVSSSALQKDAPWVHDLSQTLNKLDGEFGPDIRSLTEVHLSRFDLKADPQRSIESERRETTAREQLALDLELSRHIYSPHAFASPSSDLESMAQTLSLEDKTEFGYLRPILKEEDSLRLPNAVRLITRDWAVGQDPSHFVFRERSDMVDEEHSPKQQRVRIEDFKIESQKPPTLVVASSQRPAVAASQPVQPSIMFGSQPNMDMDFGLAGVSQDFMASTQPMPGVYGGRPKKPVKKRVGGF</sequence>
<dbReference type="RefSeq" id="XP_037219555.1">
    <property type="nucleotide sequence ID" value="XM_037363911.1"/>
</dbReference>
<dbReference type="Pfam" id="PF20639">
    <property type="entry name" value="Rrn6_K-rich"/>
    <property type="match status" value="1"/>
</dbReference>
<evidence type="ECO:0000259" key="2">
    <source>
        <dbReference type="Pfam" id="PF20639"/>
    </source>
</evidence>
<dbReference type="PANTHER" id="PTHR28221">
    <property type="entry name" value="RNA POLYMERASE I-SPECIFIC TRANSCRIPTION INITIATION FACTOR RRN6"/>
    <property type="match status" value="1"/>
</dbReference>
<organism evidence="3 4">
    <name type="scientific">Mycena indigotica</name>
    <dbReference type="NCBI Taxonomy" id="2126181"/>
    <lineage>
        <taxon>Eukaryota</taxon>
        <taxon>Fungi</taxon>
        <taxon>Dikarya</taxon>
        <taxon>Basidiomycota</taxon>
        <taxon>Agaricomycotina</taxon>
        <taxon>Agaricomycetes</taxon>
        <taxon>Agaricomycetidae</taxon>
        <taxon>Agaricales</taxon>
        <taxon>Marasmiineae</taxon>
        <taxon>Mycenaceae</taxon>
        <taxon>Mycena</taxon>
    </lineage>
</organism>
<accession>A0A8H6SPE8</accession>
<keyword evidence="3" id="KW-0687">Ribonucleoprotein</keyword>
<feature type="region of interest" description="Disordered" evidence="1">
    <location>
        <begin position="793"/>
        <end position="813"/>
    </location>
</feature>
<proteinExistence type="predicted"/>
<evidence type="ECO:0000313" key="4">
    <source>
        <dbReference type="Proteomes" id="UP000636479"/>
    </source>
</evidence>
<reference evidence="3" key="1">
    <citation type="submission" date="2020-05" db="EMBL/GenBank/DDBJ databases">
        <title>Mycena genomes resolve the evolution of fungal bioluminescence.</title>
        <authorList>
            <person name="Tsai I.J."/>
        </authorList>
    </citation>
    <scope>NUCLEOTIDE SEQUENCE</scope>
    <source>
        <strain evidence="3">171206Taipei</strain>
    </source>
</reference>
<keyword evidence="4" id="KW-1185">Reference proteome</keyword>
<dbReference type="InterPro" id="IPR048536">
    <property type="entry name" value="Rrn6_K-rich"/>
</dbReference>
<evidence type="ECO:0000313" key="3">
    <source>
        <dbReference type="EMBL" id="KAF7301555.1"/>
    </source>
</evidence>
<protein>
    <submittedName>
        <fullName evidence="3">60S ribosomal protein</fullName>
    </submittedName>
</protein>
<dbReference type="AlphaFoldDB" id="A0A8H6SPE8"/>
<evidence type="ECO:0000256" key="1">
    <source>
        <dbReference type="SAM" id="MobiDB-lite"/>
    </source>
</evidence>
<dbReference type="OrthoDB" id="2382881at2759"/>
<dbReference type="GO" id="GO:0005840">
    <property type="term" value="C:ribosome"/>
    <property type="evidence" value="ECO:0007669"/>
    <property type="project" value="UniProtKB-KW"/>
</dbReference>